<dbReference type="AlphaFoldDB" id="A0AAD6IAK3"/>
<organism evidence="1 2">
    <name type="scientific">Penicillium canescens</name>
    <dbReference type="NCBI Taxonomy" id="5083"/>
    <lineage>
        <taxon>Eukaryota</taxon>
        <taxon>Fungi</taxon>
        <taxon>Dikarya</taxon>
        <taxon>Ascomycota</taxon>
        <taxon>Pezizomycotina</taxon>
        <taxon>Eurotiomycetes</taxon>
        <taxon>Eurotiomycetidae</taxon>
        <taxon>Eurotiales</taxon>
        <taxon>Aspergillaceae</taxon>
        <taxon>Penicillium</taxon>
    </lineage>
</organism>
<reference evidence="1" key="1">
    <citation type="journal article" date="2023" name="IMA Fungus">
        <title>Comparative genomic study of the Penicillium genus elucidates a diverse pangenome and 15 lateral gene transfer events.</title>
        <authorList>
            <person name="Petersen C."/>
            <person name="Sorensen T."/>
            <person name="Nielsen M.R."/>
            <person name="Sondergaard T.E."/>
            <person name="Sorensen J.L."/>
            <person name="Fitzpatrick D.A."/>
            <person name="Frisvad J.C."/>
            <person name="Nielsen K.L."/>
        </authorList>
    </citation>
    <scope>NUCLEOTIDE SEQUENCE</scope>
    <source>
        <strain evidence="1">IBT 15450</strain>
    </source>
</reference>
<dbReference type="Proteomes" id="UP001219568">
    <property type="component" value="Unassembled WGS sequence"/>
</dbReference>
<protein>
    <submittedName>
        <fullName evidence="1">Uncharacterized protein</fullName>
    </submittedName>
</protein>
<name>A0AAD6IAK3_PENCN</name>
<dbReference type="EMBL" id="JAQJZL010000006">
    <property type="protein sequence ID" value="KAJ6039106.1"/>
    <property type="molecule type" value="Genomic_DNA"/>
</dbReference>
<accession>A0AAD6IAK3</accession>
<gene>
    <name evidence="1" type="ORF">N7460_007138</name>
</gene>
<keyword evidence="2" id="KW-1185">Reference proteome</keyword>
<proteinExistence type="predicted"/>
<reference evidence="1" key="2">
    <citation type="submission" date="2023-01" db="EMBL/GenBank/DDBJ databases">
        <authorList>
            <person name="Petersen C."/>
        </authorList>
    </citation>
    <scope>NUCLEOTIDE SEQUENCE</scope>
    <source>
        <strain evidence="1">IBT 15450</strain>
    </source>
</reference>
<comment type="caution">
    <text evidence="1">The sequence shown here is derived from an EMBL/GenBank/DDBJ whole genome shotgun (WGS) entry which is preliminary data.</text>
</comment>
<sequence length="106" mass="12457">MEDADVEKLEDADLKILLSQRWDKLTKDKTFFEKDNCKRQPIGYVYAAKHERRLYCYNCQNIDFQNENGTSILTKSGDGEMERLPPHVGVYIVWGTWKTEEHEPST</sequence>
<evidence type="ECO:0000313" key="1">
    <source>
        <dbReference type="EMBL" id="KAJ6039106.1"/>
    </source>
</evidence>
<evidence type="ECO:0000313" key="2">
    <source>
        <dbReference type="Proteomes" id="UP001219568"/>
    </source>
</evidence>